<dbReference type="GO" id="GO:0006261">
    <property type="term" value="P:DNA-templated DNA replication"/>
    <property type="evidence" value="ECO:0007669"/>
    <property type="project" value="InterPro"/>
</dbReference>
<dbReference type="InterPro" id="IPR043502">
    <property type="entry name" value="DNA/RNA_pol_sf"/>
</dbReference>
<dbReference type="InterPro" id="IPR012337">
    <property type="entry name" value="RNaseH-like_sf"/>
</dbReference>
<dbReference type="GO" id="GO:0008408">
    <property type="term" value="F:3'-5' exonuclease activity"/>
    <property type="evidence" value="ECO:0007669"/>
    <property type="project" value="InterPro"/>
</dbReference>
<keyword evidence="5" id="KW-0548">Nucleotidyltransferase</keyword>
<evidence type="ECO:0000256" key="4">
    <source>
        <dbReference type="ARBA" id="ARBA00022679"/>
    </source>
</evidence>
<dbReference type="InterPro" id="IPR036397">
    <property type="entry name" value="RNaseH_sf"/>
</dbReference>
<keyword evidence="4" id="KW-0808">Transferase</keyword>
<keyword evidence="7" id="KW-0239">DNA-directed DNA polymerase</keyword>
<evidence type="ECO:0000313" key="13">
    <source>
        <dbReference type="EMBL" id="PIR43281.1"/>
    </source>
</evidence>
<dbReference type="PRINTS" id="PR00868">
    <property type="entry name" value="DNAPOLI"/>
</dbReference>
<dbReference type="GO" id="GO:0003677">
    <property type="term" value="F:DNA binding"/>
    <property type="evidence" value="ECO:0007669"/>
    <property type="project" value="UniProtKB-KW"/>
</dbReference>
<evidence type="ECO:0000256" key="3">
    <source>
        <dbReference type="ARBA" id="ARBA00020311"/>
    </source>
</evidence>
<feature type="domain" description="3'-5' exonuclease" evidence="11">
    <location>
        <begin position="29"/>
        <end position="211"/>
    </location>
</feature>
<protein>
    <recommendedName>
        <fullName evidence="3">DNA polymerase I</fullName>
        <ecNumber evidence="2">2.7.7.7</ecNumber>
    </recommendedName>
</protein>
<dbReference type="InterPro" id="IPR002298">
    <property type="entry name" value="DNA_polymerase_A"/>
</dbReference>
<evidence type="ECO:0000256" key="10">
    <source>
        <dbReference type="SAM" id="Coils"/>
    </source>
</evidence>
<dbReference type="EC" id="2.7.7.7" evidence="2"/>
<evidence type="ECO:0000256" key="1">
    <source>
        <dbReference type="ARBA" id="ARBA00007705"/>
    </source>
</evidence>
<dbReference type="Gene3D" id="1.20.1060.10">
    <property type="entry name" value="Taq DNA Polymerase, Chain T, domain 4"/>
    <property type="match status" value="1"/>
</dbReference>
<dbReference type="PANTHER" id="PTHR10133:SF27">
    <property type="entry name" value="DNA POLYMERASE NU"/>
    <property type="match status" value="1"/>
</dbReference>
<dbReference type="InterPro" id="IPR002562">
    <property type="entry name" value="3'-5'_exonuclease_dom"/>
</dbReference>
<comment type="caution">
    <text evidence="13">The sequence shown here is derived from an EMBL/GenBank/DDBJ whole genome shotgun (WGS) entry which is preliminary data.</text>
</comment>
<dbReference type="SMART" id="SM00474">
    <property type="entry name" value="35EXOc"/>
    <property type="match status" value="1"/>
</dbReference>
<organism evidence="13 14">
    <name type="scientific">candidate division WWE3 bacterium CG10_big_fil_rev_8_21_14_0_10_32_10</name>
    <dbReference type="NCBI Taxonomy" id="1975090"/>
    <lineage>
        <taxon>Bacteria</taxon>
        <taxon>Katanobacteria</taxon>
    </lineage>
</organism>
<dbReference type="Pfam" id="PF01612">
    <property type="entry name" value="DNA_pol_A_exo1"/>
    <property type="match status" value="1"/>
</dbReference>
<name>A0A2H0R9S0_UNCKA</name>
<dbReference type="GO" id="GO:0006302">
    <property type="term" value="P:double-strand break repair"/>
    <property type="evidence" value="ECO:0007669"/>
    <property type="project" value="TreeGrafter"/>
</dbReference>
<accession>A0A2H0R9S0</accession>
<gene>
    <name evidence="13" type="ORF">COV24_03415</name>
</gene>
<dbReference type="GO" id="GO:0003887">
    <property type="term" value="F:DNA-directed DNA polymerase activity"/>
    <property type="evidence" value="ECO:0007669"/>
    <property type="project" value="UniProtKB-KW"/>
</dbReference>
<dbReference type="SUPFAM" id="SSF53098">
    <property type="entry name" value="Ribonuclease H-like"/>
    <property type="match status" value="1"/>
</dbReference>
<dbReference type="AlphaFoldDB" id="A0A2H0R9S0"/>
<feature type="domain" description="DNA-directed DNA polymerase family A palm" evidence="12">
    <location>
        <begin position="388"/>
        <end position="606"/>
    </location>
</feature>
<dbReference type="InterPro" id="IPR001098">
    <property type="entry name" value="DNA-dir_DNA_pol_A_palm_dom"/>
</dbReference>
<evidence type="ECO:0000256" key="8">
    <source>
        <dbReference type="ARBA" id="ARBA00023125"/>
    </source>
</evidence>
<evidence type="ECO:0000259" key="11">
    <source>
        <dbReference type="SMART" id="SM00474"/>
    </source>
</evidence>
<dbReference type="PROSITE" id="PS00447">
    <property type="entry name" value="DNA_POLYMERASE_A"/>
    <property type="match status" value="1"/>
</dbReference>
<dbReference type="InterPro" id="IPR019760">
    <property type="entry name" value="DNA-dir_DNA_pol_A_CS"/>
</dbReference>
<evidence type="ECO:0000256" key="5">
    <source>
        <dbReference type="ARBA" id="ARBA00022695"/>
    </source>
</evidence>
<dbReference type="Gene3D" id="1.10.150.20">
    <property type="entry name" value="5' to 3' exonuclease, C-terminal subdomain"/>
    <property type="match status" value="1"/>
</dbReference>
<dbReference type="Pfam" id="PF00476">
    <property type="entry name" value="DNA_pol_A"/>
    <property type="match status" value="1"/>
</dbReference>
<dbReference type="SMART" id="SM00482">
    <property type="entry name" value="POLAc"/>
    <property type="match status" value="1"/>
</dbReference>
<dbReference type="SUPFAM" id="SSF56672">
    <property type="entry name" value="DNA/RNA polymerases"/>
    <property type="match status" value="1"/>
</dbReference>
<keyword evidence="10" id="KW-0175">Coiled coil</keyword>
<evidence type="ECO:0000256" key="6">
    <source>
        <dbReference type="ARBA" id="ARBA00022705"/>
    </source>
</evidence>
<comment type="catalytic activity">
    <reaction evidence="9">
        <text>DNA(n) + a 2'-deoxyribonucleoside 5'-triphosphate = DNA(n+1) + diphosphate</text>
        <dbReference type="Rhea" id="RHEA:22508"/>
        <dbReference type="Rhea" id="RHEA-COMP:17339"/>
        <dbReference type="Rhea" id="RHEA-COMP:17340"/>
        <dbReference type="ChEBI" id="CHEBI:33019"/>
        <dbReference type="ChEBI" id="CHEBI:61560"/>
        <dbReference type="ChEBI" id="CHEBI:173112"/>
        <dbReference type="EC" id="2.7.7.7"/>
    </reaction>
</comment>
<evidence type="ECO:0000256" key="9">
    <source>
        <dbReference type="ARBA" id="ARBA00049244"/>
    </source>
</evidence>
<dbReference type="EMBL" id="PCXU01000029">
    <property type="protein sequence ID" value="PIR43281.1"/>
    <property type="molecule type" value="Genomic_DNA"/>
</dbReference>
<evidence type="ECO:0000256" key="7">
    <source>
        <dbReference type="ARBA" id="ARBA00022932"/>
    </source>
</evidence>
<dbReference type="Gene3D" id="3.30.70.370">
    <property type="match status" value="1"/>
</dbReference>
<dbReference type="Proteomes" id="UP000230214">
    <property type="component" value="Unassembled WGS sequence"/>
</dbReference>
<dbReference type="Gene3D" id="3.30.420.10">
    <property type="entry name" value="Ribonuclease H-like superfamily/Ribonuclease H"/>
    <property type="match status" value="1"/>
</dbReference>
<proteinExistence type="inferred from homology"/>
<reference evidence="13 14" key="1">
    <citation type="submission" date="2017-09" db="EMBL/GenBank/DDBJ databases">
        <title>Depth-based differentiation of microbial function through sediment-hosted aquifers and enrichment of novel symbionts in the deep terrestrial subsurface.</title>
        <authorList>
            <person name="Probst A.J."/>
            <person name="Ladd B."/>
            <person name="Jarett J.K."/>
            <person name="Geller-Mcgrath D.E."/>
            <person name="Sieber C.M."/>
            <person name="Emerson J.B."/>
            <person name="Anantharaman K."/>
            <person name="Thomas B.C."/>
            <person name="Malmstrom R."/>
            <person name="Stieglmeier M."/>
            <person name="Klingl A."/>
            <person name="Woyke T."/>
            <person name="Ryan C.M."/>
            <person name="Banfield J.F."/>
        </authorList>
    </citation>
    <scope>NUCLEOTIDE SEQUENCE [LARGE SCALE GENOMIC DNA]</scope>
    <source>
        <strain evidence="13">CG10_big_fil_rev_8_21_14_0_10_32_10</strain>
    </source>
</reference>
<sequence length="645" mass="75591">MSRRFLMQQLLFDNAISEEVWFRKEGCNYHIVDNERKAKRLSEILETYSVIAYDVETDGINIQNSKIVGVSFCGEPGLGFYIPLKHKFGNNLDETIFKKYIAKYLEKKDILGHNLKFDYKFTLKDFNINIRCKHDTLVIAKLLDIFDSCKLKHLGKTIFDFNVVELGDILVKYNIKYNKVSMLKPEELYEYCCQDTDLTLRIFEYFKETGWEPNYMYNVEVDLIYPLAKMELRGVRVCYKKLVSLKKEYKEKADEIYNKIKKLLGAGDNFNINSGEQFGELILARFPDMKRYFSYTQTRSICFDDYHINKYKIRFADLLSNYGLSEDDNIFELYSKRKKLYSLLTKYIIPWLKIIEDSKSEIIYTNFNSLGAGTGRMSSNDPNFQNVTESMRYAIMPRKGYYFLSMDYDQMEYRILVGMAKLSHLYDSVNCGEDVHKVAASLLFDTPLDEVTKQQRKISKTCNFGILYGMGEHKLADTLNIKVEKARELIKNHKERFLGNTKWFDRVIKFAEENGYILTAFGRKRRLDNIKLVVMPDDDDELASEKRKLYFADVRKAINTPIQGTSADIMKIALRNVDEKLRTSDMDIRPILVIHDELICEVSTKYEVEKAVGLLRPLLEFKKFKEAVDLTVDYNYSYSSWGDIK</sequence>
<keyword evidence="6" id="KW-0235">DNA replication</keyword>
<feature type="coiled-coil region" evidence="10">
    <location>
        <begin position="239"/>
        <end position="266"/>
    </location>
</feature>
<evidence type="ECO:0000313" key="14">
    <source>
        <dbReference type="Proteomes" id="UP000230214"/>
    </source>
</evidence>
<comment type="similarity">
    <text evidence="1">Belongs to the DNA polymerase type-A family.</text>
</comment>
<keyword evidence="8" id="KW-0238">DNA-binding</keyword>
<evidence type="ECO:0000256" key="2">
    <source>
        <dbReference type="ARBA" id="ARBA00012417"/>
    </source>
</evidence>
<evidence type="ECO:0000259" key="12">
    <source>
        <dbReference type="SMART" id="SM00482"/>
    </source>
</evidence>
<dbReference type="PANTHER" id="PTHR10133">
    <property type="entry name" value="DNA POLYMERASE I"/>
    <property type="match status" value="1"/>
</dbReference>